<evidence type="ECO:0000313" key="6">
    <source>
        <dbReference type="Proteomes" id="UP000836402"/>
    </source>
</evidence>
<protein>
    <recommendedName>
        <fullName evidence="2">CUE domain-containing protein</fullName>
    </recommendedName>
</protein>
<evidence type="ECO:0000256" key="1">
    <source>
        <dbReference type="SAM" id="MobiDB-lite"/>
    </source>
</evidence>
<feature type="compositionally biased region" description="Acidic residues" evidence="1">
    <location>
        <begin position="577"/>
        <end position="592"/>
    </location>
</feature>
<dbReference type="InterPro" id="IPR003892">
    <property type="entry name" value="CUE"/>
</dbReference>
<organism evidence="4 5">
    <name type="scientific">Tilletia caries</name>
    <name type="common">wheat bunt fungus</name>
    <dbReference type="NCBI Taxonomy" id="13290"/>
    <lineage>
        <taxon>Eukaryota</taxon>
        <taxon>Fungi</taxon>
        <taxon>Dikarya</taxon>
        <taxon>Basidiomycota</taxon>
        <taxon>Ustilaginomycotina</taxon>
        <taxon>Exobasidiomycetes</taxon>
        <taxon>Tilletiales</taxon>
        <taxon>Tilletiaceae</taxon>
        <taxon>Tilletia</taxon>
    </lineage>
</organism>
<dbReference type="Proteomes" id="UP000077671">
    <property type="component" value="Unassembled WGS sequence"/>
</dbReference>
<feature type="compositionally biased region" description="Low complexity" evidence="1">
    <location>
        <begin position="36"/>
        <end position="54"/>
    </location>
</feature>
<dbReference type="Pfam" id="PF02845">
    <property type="entry name" value="CUE"/>
    <property type="match status" value="1"/>
</dbReference>
<evidence type="ECO:0000313" key="3">
    <source>
        <dbReference type="EMBL" id="CAD6900652.1"/>
    </source>
</evidence>
<evidence type="ECO:0000259" key="2">
    <source>
        <dbReference type="PROSITE" id="PS51140"/>
    </source>
</evidence>
<feature type="compositionally biased region" description="Low complexity" evidence="1">
    <location>
        <begin position="102"/>
        <end position="119"/>
    </location>
</feature>
<dbReference type="PANTHER" id="PTHR16461">
    <property type="entry name" value="TOLL-INTERACTING PROTEIN"/>
    <property type="match status" value="1"/>
</dbReference>
<dbReference type="PANTHER" id="PTHR16461:SF5">
    <property type="entry name" value="TOLL-INTERACTING PROTEIN"/>
    <property type="match status" value="1"/>
</dbReference>
<proteinExistence type="predicted"/>
<feature type="compositionally biased region" description="Low complexity" evidence="1">
    <location>
        <begin position="406"/>
        <end position="426"/>
    </location>
</feature>
<dbReference type="CDD" id="cd14279">
    <property type="entry name" value="CUE"/>
    <property type="match status" value="1"/>
</dbReference>
<dbReference type="EMBL" id="LWDD02000044">
    <property type="protein sequence ID" value="KAE8264819.1"/>
    <property type="molecule type" value="Genomic_DNA"/>
</dbReference>
<feature type="compositionally biased region" description="Low complexity" evidence="1">
    <location>
        <begin position="335"/>
        <end position="348"/>
    </location>
</feature>
<feature type="compositionally biased region" description="Basic and acidic residues" evidence="1">
    <location>
        <begin position="134"/>
        <end position="149"/>
    </location>
</feature>
<feature type="region of interest" description="Disordered" evidence="1">
    <location>
        <begin position="335"/>
        <end position="592"/>
    </location>
</feature>
<dbReference type="Gene3D" id="1.10.8.10">
    <property type="entry name" value="DNA helicase RuvA subunit, C-terminal domain"/>
    <property type="match status" value="1"/>
</dbReference>
<feature type="region of interest" description="Disordered" evidence="1">
    <location>
        <begin position="218"/>
        <end position="259"/>
    </location>
</feature>
<name>A0A8T8TRD2_9BASI</name>
<dbReference type="GO" id="GO:0031624">
    <property type="term" value="F:ubiquitin conjugating enzyme binding"/>
    <property type="evidence" value="ECO:0007669"/>
    <property type="project" value="TreeGrafter"/>
</dbReference>
<accession>A0A8T8TRD2</accession>
<dbReference type="SUPFAM" id="SSF46934">
    <property type="entry name" value="UBA-like"/>
    <property type="match status" value="1"/>
</dbReference>
<dbReference type="GO" id="GO:0006511">
    <property type="term" value="P:ubiquitin-dependent protein catabolic process"/>
    <property type="evidence" value="ECO:0007669"/>
    <property type="project" value="TreeGrafter"/>
</dbReference>
<feature type="compositionally biased region" description="Low complexity" evidence="1">
    <location>
        <begin position="220"/>
        <end position="232"/>
    </location>
</feature>
<reference evidence="4" key="2">
    <citation type="journal article" date="2019" name="IMA Fungus">
        <title>Genome sequencing and comparison of five Tilletia species to identify candidate genes for the detection of regulated species infecting wheat.</title>
        <authorList>
            <person name="Nguyen H.D.T."/>
            <person name="Sultana T."/>
            <person name="Kesanakurti P."/>
            <person name="Hambleton S."/>
        </authorList>
    </citation>
    <scope>NUCLEOTIDE SEQUENCE</scope>
    <source>
        <strain evidence="4">DAOMC 238032</strain>
    </source>
</reference>
<feature type="region of interest" description="Disordered" evidence="1">
    <location>
        <begin position="271"/>
        <end position="308"/>
    </location>
</feature>
<reference evidence="3" key="3">
    <citation type="submission" date="2020-10" db="EMBL/GenBank/DDBJ databases">
        <authorList>
            <person name="Sedaghatjoo S."/>
        </authorList>
    </citation>
    <scope>NUCLEOTIDE SEQUENCE</scope>
    <source>
        <strain evidence="3">AZH3</strain>
    </source>
</reference>
<feature type="domain" description="CUE" evidence="2">
    <location>
        <begin position="143"/>
        <end position="186"/>
    </location>
</feature>
<sequence length="592" mass="59874">MENQTEPGNIDTRSLADALGDDGSQQGDVGTPAAHNDSNSAAAPSTPAAASNEAPKPHPRKDVDEDEEEEEGGGYVIGDEPDANEPTSPQTLSPVSARSLSPTPAGTTPAAATAAVTAPSEGDRARTAGAAGGGDRRAQRQTRHPESVHSLHSMFPDLDLDTVALVLDSTGGNTETAINALLQMNDPTFQAPAESTQVDADAALAAHLAAEQDRDIDLAQQQHQQQRRSGSTRAGGGFGGLFQAGGGPPSQSAPANYDPSKLAYQPRVRKPVAPPAARAAYHAPPPSRAHDPSQSLIPGLPGPNEAKQWQEDFNRFAEVGISKAASTFSALKAKAAASFGADSSSSGARNSGTATPAEGRSTASPAQQRLAEPPSSPRERSGSNSSFTNLGSRWSLPSLGTGGSGSTASGPGRNVSGSSVGSNPRGLMSPSAFDKDATTVGEDELAQILARGSVKPPAKVQSSTTGKGSATSASTTDATDDDDELLGWGGAARTKAPASTAREQKELPPPAPEAALAPSAQGNGSKTLSASTSTGSVGLMAGMGAAGGGLAGASLIAGERRSLDSRSEERDAHGGDDSDEEEYVSNPFADDD</sequence>
<dbReference type="GO" id="GO:0043130">
    <property type="term" value="F:ubiquitin binding"/>
    <property type="evidence" value="ECO:0007669"/>
    <property type="project" value="InterPro"/>
</dbReference>
<dbReference type="GO" id="GO:0005737">
    <property type="term" value="C:cytoplasm"/>
    <property type="evidence" value="ECO:0007669"/>
    <property type="project" value="TreeGrafter"/>
</dbReference>
<dbReference type="InterPro" id="IPR009060">
    <property type="entry name" value="UBA-like_sf"/>
</dbReference>
<feature type="compositionally biased region" description="Polar residues" evidence="1">
    <location>
        <begin position="521"/>
        <end position="534"/>
    </location>
</feature>
<dbReference type="EMBL" id="CAJHJG010000292">
    <property type="protein sequence ID" value="CAD6900652.1"/>
    <property type="molecule type" value="Genomic_DNA"/>
</dbReference>
<keyword evidence="6" id="KW-1185">Reference proteome</keyword>
<comment type="caution">
    <text evidence="4">The sequence shown here is derived from an EMBL/GenBank/DDBJ whole genome shotgun (WGS) entry which is preliminary data.</text>
</comment>
<feature type="compositionally biased region" description="Basic and acidic residues" evidence="1">
    <location>
        <begin position="558"/>
        <end position="576"/>
    </location>
</feature>
<dbReference type="PROSITE" id="PS51140">
    <property type="entry name" value="CUE"/>
    <property type="match status" value="1"/>
</dbReference>
<dbReference type="AlphaFoldDB" id="A0A8T8TRD2"/>
<reference evidence="4" key="1">
    <citation type="submission" date="2016-04" db="EMBL/GenBank/DDBJ databases">
        <authorList>
            <person name="Nguyen H.D."/>
            <person name="Kesanakurti P."/>
            <person name="Cullis J."/>
            <person name="Levesque C.A."/>
            <person name="Hambleton S."/>
        </authorList>
    </citation>
    <scope>NUCLEOTIDE SEQUENCE</scope>
    <source>
        <strain evidence="4">DAOMC 238032</strain>
    </source>
</reference>
<feature type="region of interest" description="Disordered" evidence="1">
    <location>
        <begin position="1"/>
        <end position="154"/>
    </location>
</feature>
<feature type="compositionally biased region" description="Polar residues" evidence="1">
    <location>
        <begin position="85"/>
        <end position="101"/>
    </location>
</feature>
<feature type="compositionally biased region" description="Low complexity" evidence="1">
    <location>
        <begin position="462"/>
        <end position="477"/>
    </location>
</feature>
<feature type="compositionally biased region" description="Gly residues" evidence="1">
    <location>
        <begin position="233"/>
        <end position="248"/>
    </location>
</feature>
<evidence type="ECO:0000313" key="5">
    <source>
        <dbReference type="Proteomes" id="UP000077671"/>
    </source>
</evidence>
<gene>
    <name evidence="4" type="ORF">A4X03_0g679</name>
    <name evidence="3" type="ORF">JKIAZH3_G6246</name>
</gene>
<evidence type="ECO:0000313" key="4">
    <source>
        <dbReference type="EMBL" id="KAE8264819.1"/>
    </source>
</evidence>
<dbReference type="Proteomes" id="UP000836402">
    <property type="component" value="Unassembled WGS sequence"/>
</dbReference>